<feature type="region of interest" description="Disordered" evidence="1">
    <location>
        <begin position="22"/>
        <end position="75"/>
    </location>
</feature>
<name>A0A7R9WF74_9STRA</name>
<reference evidence="2" key="1">
    <citation type="submission" date="2021-01" db="EMBL/GenBank/DDBJ databases">
        <authorList>
            <person name="Corre E."/>
            <person name="Pelletier E."/>
            <person name="Niang G."/>
            <person name="Scheremetjew M."/>
            <person name="Finn R."/>
            <person name="Kale V."/>
            <person name="Holt S."/>
            <person name="Cochrane G."/>
            <person name="Meng A."/>
            <person name="Brown T."/>
            <person name="Cohen L."/>
        </authorList>
    </citation>
    <scope>NUCLEOTIDE SEQUENCE</scope>
    <source>
        <strain evidence="2">CCMP147</strain>
    </source>
</reference>
<feature type="compositionally biased region" description="Basic and acidic residues" evidence="1">
    <location>
        <begin position="22"/>
        <end position="39"/>
    </location>
</feature>
<organism evidence="2">
    <name type="scientific">Pseudictyota dubia</name>
    <dbReference type="NCBI Taxonomy" id="2749911"/>
    <lineage>
        <taxon>Eukaryota</taxon>
        <taxon>Sar</taxon>
        <taxon>Stramenopiles</taxon>
        <taxon>Ochrophyta</taxon>
        <taxon>Bacillariophyta</taxon>
        <taxon>Mediophyceae</taxon>
        <taxon>Biddulphiophycidae</taxon>
        <taxon>Eupodiscales</taxon>
        <taxon>Odontellaceae</taxon>
        <taxon>Pseudictyota</taxon>
    </lineage>
</organism>
<proteinExistence type="predicted"/>
<dbReference type="EMBL" id="HBED01039183">
    <property type="protein sequence ID" value="CAD8321253.1"/>
    <property type="molecule type" value="Transcribed_RNA"/>
</dbReference>
<evidence type="ECO:0000256" key="1">
    <source>
        <dbReference type="SAM" id="MobiDB-lite"/>
    </source>
</evidence>
<protein>
    <submittedName>
        <fullName evidence="2">Uncharacterized protein</fullName>
    </submittedName>
</protein>
<sequence>MTTALSKVRERRGRFLQRRLPVEGRDNCPSKEETSEGWRWRVTSSSGARKKGGDSPEAIEFTPVSGELDAGPQSGLPTRGFRFALRPLAFRFRWNDGGGER</sequence>
<accession>A0A7R9WF74</accession>
<evidence type="ECO:0000313" key="2">
    <source>
        <dbReference type="EMBL" id="CAD8321253.1"/>
    </source>
</evidence>
<dbReference type="AlphaFoldDB" id="A0A7R9WF74"/>
<gene>
    <name evidence="2" type="ORF">TDUB1175_LOCUS19669</name>
</gene>